<dbReference type="InParanoid" id="A0A067N5R5"/>
<keyword evidence="2" id="KW-1185">Reference proteome</keyword>
<evidence type="ECO:0000313" key="1">
    <source>
        <dbReference type="EMBL" id="KDQ19131.1"/>
    </source>
</evidence>
<sequence length="272" mass="30428">MSEHIAPRNPVKTRVCSTRHYATQKDKAAVTLAQRIDIRKAVHGIRVDEHEKIAAVAREKQISVTRVKKELGYVSSLEKKTCSLLMLMASPDLTAGATRITAPDVAQSAEYKAEYRAMPEEQLTEIVAKHEAWREREKLGKRTRSKEQSADIVGAQKRIKDTLAREFYVYLQSGVVLNNTEQLEIRRAAVRKQIDEGLAKVMLHPCRMEYSRYQELMVARHGVILKGYPLPGDPVNPDAIVSLKALDKILAAFKSAQDTQRCGHTQEGVGGG</sequence>
<dbReference type="EMBL" id="KL198020">
    <property type="protein sequence ID" value="KDQ19131.1"/>
    <property type="molecule type" value="Genomic_DNA"/>
</dbReference>
<name>A0A067N5R5_BOTB1</name>
<dbReference type="AlphaFoldDB" id="A0A067N5R5"/>
<evidence type="ECO:0000313" key="2">
    <source>
        <dbReference type="Proteomes" id="UP000027195"/>
    </source>
</evidence>
<dbReference type="Proteomes" id="UP000027195">
    <property type="component" value="Unassembled WGS sequence"/>
</dbReference>
<proteinExistence type="predicted"/>
<accession>A0A067N5R5</accession>
<protein>
    <submittedName>
        <fullName evidence="1">Uncharacterized protein</fullName>
    </submittedName>
</protein>
<gene>
    <name evidence="1" type="ORF">BOTBODRAFT_42025</name>
</gene>
<reference evidence="2" key="1">
    <citation type="journal article" date="2014" name="Proc. Natl. Acad. Sci. U.S.A.">
        <title>Extensive sampling of basidiomycete genomes demonstrates inadequacy of the white-rot/brown-rot paradigm for wood decay fungi.</title>
        <authorList>
            <person name="Riley R."/>
            <person name="Salamov A.A."/>
            <person name="Brown D.W."/>
            <person name="Nagy L.G."/>
            <person name="Floudas D."/>
            <person name="Held B.W."/>
            <person name="Levasseur A."/>
            <person name="Lombard V."/>
            <person name="Morin E."/>
            <person name="Otillar R."/>
            <person name="Lindquist E.A."/>
            <person name="Sun H."/>
            <person name="LaButti K.M."/>
            <person name="Schmutz J."/>
            <person name="Jabbour D."/>
            <person name="Luo H."/>
            <person name="Baker S.E."/>
            <person name="Pisabarro A.G."/>
            <person name="Walton J.D."/>
            <person name="Blanchette R.A."/>
            <person name="Henrissat B."/>
            <person name="Martin F."/>
            <person name="Cullen D."/>
            <person name="Hibbett D.S."/>
            <person name="Grigoriev I.V."/>
        </authorList>
    </citation>
    <scope>NUCLEOTIDE SEQUENCE [LARGE SCALE GENOMIC DNA]</scope>
    <source>
        <strain evidence="2">FD-172 SS1</strain>
    </source>
</reference>
<dbReference type="OrthoDB" id="3253416at2759"/>
<organism evidence="1 2">
    <name type="scientific">Botryobasidium botryosum (strain FD-172 SS1)</name>
    <dbReference type="NCBI Taxonomy" id="930990"/>
    <lineage>
        <taxon>Eukaryota</taxon>
        <taxon>Fungi</taxon>
        <taxon>Dikarya</taxon>
        <taxon>Basidiomycota</taxon>
        <taxon>Agaricomycotina</taxon>
        <taxon>Agaricomycetes</taxon>
        <taxon>Cantharellales</taxon>
        <taxon>Botryobasidiaceae</taxon>
        <taxon>Botryobasidium</taxon>
    </lineage>
</organism>
<dbReference type="HOGENOM" id="CLU_1023048_0_0_1"/>
<dbReference type="STRING" id="930990.A0A067N5R5"/>